<proteinExistence type="predicted"/>
<gene>
    <name evidence="1" type="primary">72</name>
    <name evidence="1" type="ORF">SEA_HELPFUL_72</name>
</gene>
<organism evidence="1 2">
    <name type="scientific">Mycobacterium phage Helpful</name>
    <dbReference type="NCBI Taxonomy" id="2652420"/>
    <lineage>
        <taxon>Viruses</taxon>
        <taxon>Duplodnaviria</taxon>
        <taxon>Heunggongvirae</taxon>
        <taxon>Uroviricota</taxon>
        <taxon>Caudoviricetes</taxon>
        <taxon>Dclasvirinae</taxon>
        <taxon>Plotvirus</taxon>
        <taxon>Plotvirus plot</taxon>
    </lineage>
</organism>
<name>A0A5P8DAH4_9CAUD</name>
<dbReference type="GO" id="GO:0070402">
    <property type="term" value="F:NADPH binding"/>
    <property type="evidence" value="ECO:0007669"/>
    <property type="project" value="TreeGrafter"/>
</dbReference>
<dbReference type="InterPro" id="IPR003669">
    <property type="entry name" value="Thymidylate_synthase_ThyX"/>
</dbReference>
<evidence type="ECO:0000313" key="2">
    <source>
        <dbReference type="Proteomes" id="UP000327574"/>
    </source>
</evidence>
<accession>A0A5P8DAH4</accession>
<dbReference type="EMBL" id="MN284908">
    <property type="protein sequence ID" value="QFP95994.1"/>
    <property type="molecule type" value="Genomic_DNA"/>
</dbReference>
<dbReference type="GO" id="GO:0006231">
    <property type="term" value="P:dTMP biosynthetic process"/>
    <property type="evidence" value="ECO:0007669"/>
    <property type="project" value="InterPro"/>
</dbReference>
<dbReference type="PANTHER" id="PTHR34934">
    <property type="entry name" value="FLAVIN-DEPENDENT THYMIDYLATE SYNTHASE"/>
    <property type="match status" value="1"/>
</dbReference>
<dbReference type="InterPro" id="IPR036098">
    <property type="entry name" value="Thymidylate_synthase_ThyX_sf"/>
</dbReference>
<dbReference type="Gene3D" id="3.30.1360.170">
    <property type="match status" value="1"/>
</dbReference>
<dbReference type="GO" id="GO:0050660">
    <property type="term" value="F:flavin adenine dinucleotide binding"/>
    <property type="evidence" value="ECO:0007669"/>
    <property type="project" value="InterPro"/>
</dbReference>
<reference evidence="1 2" key="1">
    <citation type="submission" date="2019-08" db="EMBL/GenBank/DDBJ databases">
        <authorList>
            <person name="Jakubowicz E."/>
            <person name="Mason K."/>
            <person name="Barman S.K."/>
            <person name="Burke C.M."/>
            <person name="Carroll P.R."/>
            <person name="Desai N."/>
            <person name="Lam J."/>
            <person name="Natale E.T."/>
            <person name="Rabichow L.N."/>
            <person name="Ngo R."/>
            <person name="Reddi K."/>
            <person name="Freise A.C."/>
            <person name="Moberg-Parker J."/>
            <person name="Garlena R.A."/>
            <person name="Russell D.A."/>
            <person name="Pope W.H."/>
            <person name="Jacobs-Sera D."/>
            <person name="Hatfull G.F."/>
        </authorList>
    </citation>
    <scope>NUCLEOTIDE SEQUENCE [LARGE SCALE GENOMIC DNA]</scope>
</reference>
<dbReference type="SUPFAM" id="SSF69796">
    <property type="entry name" value="Thymidylate synthase-complementing protein Thy1"/>
    <property type="match status" value="1"/>
</dbReference>
<dbReference type="PROSITE" id="PS51331">
    <property type="entry name" value="THYX"/>
    <property type="match status" value="1"/>
</dbReference>
<protein>
    <submittedName>
        <fullName evidence="1">ThyX-like thymidylate synthase</fullName>
    </submittedName>
</protein>
<evidence type="ECO:0000313" key="1">
    <source>
        <dbReference type="EMBL" id="QFP95994.1"/>
    </source>
</evidence>
<dbReference type="GO" id="GO:0050797">
    <property type="term" value="F:thymidylate synthase (FAD) activity"/>
    <property type="evidence" value="ECO:0007669"/>
    <property type="project" value="InterPro"/>
</dbReference>
<dbReference type="PANTHER" id="PTHR34934:SF1">
    <property type="entry name" value="FLAVIN-DEPENDENT THYMIDYLATE SYNTHASE"/>
    <property type="match status" value="1"/>
</dbReference>
<dbReference type="GO" id="GO:0004799">
    <property type="term" value="F:thymidylate synthase activity"/>
    <property type="evidence" value="ECO:0007669"/>
    <property type="project" value="TreeGrafter"/>
</dbReference>
<dbReference type="Pfam" id="PF02511">
    <property type="entry name" value="Thy1"/>
    <property type="match status" value="1"/>
</dbReference>
<dbReference type="CDD" id="cd20175">
    <property type="entry name" value="ThyX"/>
    <property type="match status" value="1"/>
</dbReference>
<dbReference type="Proteomes" id="UP000327574">
    <property type="component" value="Segment"/>
</dbReference>
<sequence length="368" mass="42478">MTGKEKEIANYADVAMFKAEEIDRTKGPQVFLLSCNNDPLGSIAAAAKAYKGEFVESLAQITDDERRYYLKEVQKSVLEMPLEAVQFHFRITGVTRGFTHQMVRQRTAAYSQESTRFAVKEDVPVGLPPSLQDTMPWNEWVEECAMEIYPVRSQRREYLQDRRDQAEEFAETMADKDQLWRRRWDRAIGVIEEEYNALVNEGMPAEDARGLLPTNLLTQINYITDLRGLKGHAGVRLCTQAQFEWRQVWAQIVRAIREYGKTQTYMTNDNVHDIPENQKSSQWQFDALADIFRPICYYRGSCQFQADFDRHCIIRDRVEENAGINRPSTDWDKEWVGPNPLSPTGAEGYIGPIFPAEWLLDPSAARTK</sequence>